<evidence type="ECO:0000313" key="6">
    <source>
        <dbReference type="Proteomes" id="UP000182057"/>
    </source>
</evidence>
<dbReference type="AlphaFoldDB" id="A0A1D3UKG4"/>
<dbReference type="RefSeq" id="WP_081094390.1">
    <property type="nucleotide sequence ID" value="NZ_CAUTOH010000030.1"/>
</dbReference>
<reference evidence="5 6" key="1">
    <citation type="submission" date="2016-09" db="EMBL/GenBank/DDBJ databases">
        <authorList>
            <person name="Capua I."/>
            <person name="De Benedictis P."/>
            <person name="Joannis T."/>
            <person name="Lombin L.H."/>
            <person name="Cattoli G."/>
        </authorList>
    </citation>
    <scope>NUCLEOTIDE SEQUENCE [LARGE SCALE GENOMIC DNA]</scope>
    <source>
        <strain evidence="5 6">UB20</strain>
    </source>
</reference>
<evidence type="ECO:0000259" key="3">
    <source>
        <dbReference type="Pfam" id="PF22827"/>
    </source>
</evidence>
<evidence type="ECO:0000256" key="1">
    <source>
        <dbReference type="SAM" id="MobiDB-lite"/>
    </source>
</evidence>
<feature type="compositionally biased region" description="Low complexity" evidence="1">
    <location>
        <begin position="342"/>
        <end position="355"/>
    </location>
</feature>
<dbReference type="InterPro" id="IPR055087">
    <property type="entry name" value="GldL-like_N"/>
</dbReference>
<keyword evidence="2" id="KW-0812">Transmembrane</keyword>
<keyword evidence="2" id="KW-0472">Membrane</keyword>
<dbReference type="Pfam" id="PF22827">
    <property type="entry name" value="GldL_N"/>
    <property type="match status" value="1"/>
</dbReference>
<evidence type="ECO:0000256" key="2">
    <source>
        <dbReference type="SAM" id="Phobius"/>
    </source>
</evidence>
<feature type="region of interest" description="Disordered" evidence="1">
    <location>
        <begin position="332"/>
        <end position="362"/>
    </location>
</feature>
<evidence type="ECO:0000313" key="7">
    <source>
        <dbReference type="Proteomes" id="UP000219259"/>
    </source>
</evidence>
<reference evidence="4 7" key="2">
    <citation type="submission" date="2017-09" db="EMBL/GenBank/DDBJ databases">
        <title>Phase variable restriction modification systems are present in the genome sequences of periodontal pathogens Prevotella intermedia, Tannerella forsythia and Porphyromonas gingivalis.</title>
        <authorList>
            <person name="Haigh R.D."/>
            <person name="Crawford L."/>
            <person name="Ralph J."/>
            <person name="Wanford J."/>
            <person name="Vartoukian S.R."/>
            <person name="Hijazib K."/>
            <person name="Wade W."/>
            <person name="Oggioni M.R."/>
        </authorList>
    </citation>
    <scope>NUCLEOTIDE SEQUENCE [LARGE SCALE GENOMIC DNA]</scope>
    <source>
        <strain evidence="4 7">WW11663</strain>
    </source>
</reference>
<organism evidence="5 6">
    <name type="scientific">Tannerella forsythia</name>
    <name type="common">Bacteroides forsythus</name>
    <dbReference type="NCBI Taxonomy" id="28112"/>
    <lineage>
        <taxon>Bacteria</taxon>
        <taxon>Pseudomonadati</taxon>
        <taxon>Bacteroidota</taxon>
        <taxon>Bacteroidia</taxon>
        <taxon>Bacteroidales</taxon>
        <taxon>Tannerellaceae</taxon>
        <taxon>Tannerella</taxon>
    </lineage>
</organism>
<dbReference type="OrthoDB" id="1466660at2"/>
<dbReference type="InterPro" id="IPR019852">
    <property type="entry name" value="Motility-assoc_prot_GldL"/>
</dbReference>
<dbReference type="EMBL" id="NSLJ01000003">
    <property type="protein sequence ID" value="PDP44831.1"/>
    <property type="molecule type" value="Genomic_DNA"/>
</dbReference>
<dbReference type="EMBL" id="FMMM01000040">
    <property type="protein sequence ID" value="SCQ20636.1"/>
    <property type="molecule type" value="Genomic_DNA"/>
</dbReference>
<sequence>MGKYRRYKNRIEMFLSSENGKRTLNFVYSWGASIVIIGALFKILHLQYGNEILTVAMITEAIVFFVSGFDRPTNEYHWEEVFPVLKSKNPLDRPDFSTGGTGNGEGQVIIGGSGGHWGGGTIVLGDLSGAQSSGATLTGNARAAAQNAELGMAAMGLNVSEEDTKNLADSIRKLGDAAEQISRMADLTDATKTYIEQISSVTANLERFNVVTNSLSEVSDSLVHSCEMIAGSKNEHSEKQTVGYVQQMEQLNQSLSGLNEFYSVHLSGLRSQMDTIQQINAGLSRIRDMYDNSVMDSTAFRNENERMAQLLAQLNQVYGRLLQAMTVNMPGGGTMYPPQQPPYQGGYPPQGYAQQPPYPNPR</sequence>
<evidence type="ECO:0000313" key="4">
    <source>
        <dbReference type="EMBL" id="PDP44831.1"/>
    </source>
</evidence>
<gene>
    <name evidence="4" type="ORF">CLI86_01610</name>
    <name evidence="5" type="ORF">TFUB20_01110</name>
</gene>
<protein>
    <submittedName>
        <fullName evidence="4">Gliding motility protein GldL</fullName>
    </submittedName>
</protein>
<accession>A0A1D3UKG4</accession>
<name>A0A1D3UKG4_TANFO</name>
<evidence type="ECO:0000313" key="5">
    <source>
        <dbReference type="EMBL" id="SCQ20636.1"/>
    </source>
</evidence>
<feature type="domain" description="Gliding motility protein GldL-like N-terminal" evidence="3">
    <location>
        <begin position="27"/>
        <end position="87"/>
    </location>
</feature>
<feature type="transmembrane region" description="Helical" evidence="2">
    <location>
        <begin position="26"/>
        <end position="46"/>
    </location>
</feature>
<dbReference type="NCBIfam" id="TIGR03513">
    <property type="entry name" value="GldL_gliding"/>
    <property type="match status" value="1"/>
</dbReference>
<proteinExistence type="predicted"/>
<dbReference type="Proteomes" id="UP000182057">
    <property type="component" value="Unassembled WGS sequence"/>
</dbReference>
<dbReference type="Proteomes" id="UP000219259">
    <property type="component" value="Unassembled WGS sequence"/>
</dbReference>
<keyword evidence="2" id="KW-1133">Transmembrane helix</keyword>